<proteinExistence type="predicted"/>
<evidence type="ECO:0000313" key="1">
    <source>
        <dbReference type="EMBL" id="KRM30148.1"/>
    </source>
</evidence>
<keyword evidence="2" id="KW-1185">Reference proteome</keyword>
<dbReference type="Proteomes" id="UP000051217">
    <property type="component" value="Unassembled WGS sequence"/>
</dbReference>
<gene>
    <name evidence="1" type="ORF">FC65_GL001005</name>
</gene>
<reference evidence="1 2" key="1">
    <citation type="journal article" date="2015" name="Genome Announc.">
        <title>Expanding the biotechnology potential of lactobacilli through comparative genomics of 213 strains and associated genera.</title>
        <authorList>
            <person name="Sun Z."/>
            <person name="Harris H.M."/>
            <person name="McCann A."/>
            <person name="Guo C."/>
            <person name="Argimon S."/>
            <person name="Zhang W."/>
            <person name="Yang X."/>
            <person name="Jeffery I.B."/>
            <person name="Cooney J.C."/>
            <person name="Kagawa T.F."/>
            <person name="Liu W."/>
            <person name="Song Y."/>
            <person name="Salvetti E."/>
            <person name="Wrobel A."/>
            <person name="Rasinkangas P."/>
            <person name="Parkhill J."/>
            <person name="Rea M.C."/>
            <person name="O'Sullivan O."/>
            <person name="Ritari J."/>
            <person name="Douillard F.P."/>
            <person name="Paul Ross R."/>
            <person name="Yang R."/>
            <person name="Briner A.E."/>
            <person name="Felis G.E."/>
            <person name="de Vos W.M."/>
            <person name="Barrangou R."/>
            <person name="Klaenhammer T.R."/>
            <person name="Caufield P.W."/>
            <person name="Cui Y."/>
            <person name="Zhang H."/>
            <person name="O'Toole P.W."/>
        </authorList>
    </citation>
    <scope>NUCLEOTIDE SEQUENCE [LARGE SCALE GENOMIC DNA]</scope>
    <source>
        <strain evidence="1 2">DSM 15836</strain>
    </source>
</reference>
<comment type="caution">
    <text evidence="1">The sequence shown here is derived from an EMBL/GenBank/DDBJ whole genome shotgun (WGS) entry which is preliminary data.</text>
</comment>
<evidence type="ECO:0000313" key="2">
    <source>
        <dbReference type="Proteomes" id="UP000051217"/>
    </source>
</evidence>
<protein>
    <submittedName>
        <fullName evidence="1">Uncharacterized protein</fullName>
    </submittedName>
</protein>
<sequence length="50" mass="6102">MNRLKVEHYRTLTINRVFYDLLLKLDRRRLLVHGARLLKQSGAWRSEVEH</sequence>
<organism evidence="1 2">
    <name type="scientific">Ligilactobacillus acidipiscis DSM 15836</name>
    <dbReference type="NCBI Taxonomy" id="1423716"/>
    <lineage>
        <taxon>Bacteria</taxon>
        <taxon>Bacillati</taxon>
        <taxon>Bacillota</taxon>
        <taxon>Bacilli</taxon>
        <taxon>Lactobacillales</taxon>
        <taxon>Lactobacillaceae</taxon>
        <taxon>Ligilactobacillus</taxon>
    </lineage>
</organism>
<name>A0ABR5PL44_9LACO</name>
<accession>A0ABR5PL44</accession>
<dbReference type="EMBL" id="AZFI01000022">
    <property type="protein sequence ID" value="KRM30148.1"/>
    <property type="molecule type" value="Genomic_DNA"/>
</dbReference>